<organism evidence="2 3">
    <name type="scientific">Wickerhamomyces pijperi</name>
    <name type="common">Yeast</name>
    <name type="synonym">Pichia pijperi</name>
    <dbReference type="NCBI Taxonomy" id="599730"/>
    <lineage>
        <taxon>Eukaryota</taxon>
        <taxon>Fungi</taxon>
        <taxon>Dikarya</taxon>
        <taxon>Ascomycota</taxon>
        <taxon>Saccharomycotina</taxon>
        <taxon>Saccharomycetes</taxon>
        <taxon>Phaffomycetales</taxon>
        <taxon>Wickerhamomycetaceae</taxon>
        <taxon>Wickerhamomyces</taxon>
    </lineage>
</organism>
<dbReference type="InterPro" id="IPR011009">
    <property type="entry name" value="Kinase-like_dom_sf"/>
</dbReference>
<dbReference type="GO" id="GO:0005524">
    <property type="term" value="F:ATP binding"/>
    <property type="evidence" value="ECO:0007669"/>
    <property type="project" value="InterPro"/>
</dbReference>
<keyword evidence="3" id="KW-1185">Reference proteome</keyword>
<dbReference type="EMBL" id="JAEUBG010004298">
    <property type="protein sequence ID" value="KAH3681726.1"/>
    <property type="molecule type" value="Genomic_DNA"/>
</dbReference>
<dbReference type="PROSITE" id="PS00108">
    <property type="entry name" value="PROTEIN_KINASE_ST"/>
    <property type="match status" value="1"/>
</dbReference>
<comment type="caution">
    <text evidence="2">The sequence shown here is derived from an EMBL/GenBank/DDBJ whole genome shotgun (WGS) entry which is preliminary data.</text>
</comment>
<dbReference type="InterPro" id="IPR000719">
    <property type="entry name" value="Prot_kinase_dom"/>
</dbReference>
<dbReference type="InterPro" id="IPR008271">
    <property type="entry name" value="Ser/Thr_kinase_AS"/>
</dbReference>
<dbReference type="PROSITE" id="PS50011">
    <property type="entry name" value="PROTEIN_KINASE_DOM"/>
    <property type="match status" value="1"/>
</dbReference>
<accession>A0A9P8TKJ9</accession>
<sequence length="572" mass="65869">MIFQHPFQGQFQQFQGHPNRYYTNNNQAYTPNGPTPQTVMGYPVPYYIPPPQVRSAFKFTPQQKPQQKLQSNSSLYSHAYQPYFSDYWTPVFNSCHSLKQTEHPESEKWVFFRATNTTTTIRKTQLHNRVYTPSSGALLGKGGSGTVVSGKFIRDNKYYSANQRIYDPRTLIYNHDMHHQQNYFNNSYGMVAVKTLTSPYSNSPSESETSSIREVLEGLEVAAIFNVPNHPNLLLVYDVIVQENSSSVHIITEKMDFSLPDFIRLRKSKDPNFKFTAEDIMSIAYQILAALQHLHRYGYMHCDIKPDNILITQVDWYYSSDYINKNNLSGIKYVVKICDYGQVSAIVGGPRYGCLGTLGYNSPEMALGYGEYNEKSDIWCFGLVLYYLMCHDHLFKVRDSQSYLNKLIRLLGTPRSSLALTLGVPEHLFDQRLKEVTNLYGYDERISTMLINKGFNRHYEQRGIKLQKHLGRHCLEGYDKITDIAVLCMNWDKFQRPSAFSLIDQFFQNEKIKAIPLENQWYHRIPPSTSSEADYKVETSNELVRGSSYSSNSESTILSVANSSYDMVKLLS</sequence>
<dbReference type="GO" id="GO:0004674">
    <property type="term" value="F:protein serine/threonine kinase activity"/>
    <property type="evidence" value="ECO:0007669"/>
    <property type="project" value="TreeGrafter"/>
</dbReference>
<dbReference type="AlphaFoldDB" id="A0A9P8TKJ9"/>
<reference evidence="2" key="1">
    <citation type="journal article" date="2021" name="Open Biol.">
        <title>Shared evolutionary footprints suggest mitochondrial oxidative damage underlies multiple complex I losses in fungi.</title>
        <authorList>
            <person name="Schikora-Tamarit M.A."/>
            <person name="Marcet-Houben M."/>
            <person name="Nosek J."/>
            <person name="Gabaldon T."/>
        </authorList>
    </citation>
    <scope>NUCLEOTIDE SEQUENCE</scope>
    <source>
        <strain evidence="2">CBS2887</strain>
    </source>
</reference>
<dbReference type="GO" id="GO:0044773">
    <property type="term" value="P:mitotic DNA damage checkpoint signaling"/>
    <property type="evidence" value="ECO:0007669"/>
    <property type="project" value="TreeGrafter"/>
</dbReference>
<dbReference type="Gene3D" id="1.10.510.10">
    <property type="entry name" value="Transferase(Phosphotransferase) domain 1"/>
    <property type="match status" value="1"/>
</dbReference>
<dbReference type="SUPFAM" id="SSF56112">
    <property type="entry name" value="Protein kinase-like (PK-like)"/>
    <property type="match status" value="1"/>
</dbReference>
<name>A0A9P8TKJ9_WICPI</name>
<evidence type="ECO:0000313" key="3">
    <source>
        <dbReference type="Proteomes" id="UP000774326"/>
    </source>
</evidence>
<dbReference type="SMART" id="SM00220">
    <property type="entry name" value="S_TKc"/>
    <property type="match status" value="1"/>
</dbReference>
<proteinExistence type="predicted"/>
<dbReference type="Pfam" id="PF00069">
    <property type="entry name" value="Pkinase"/>
    <property type="match status" value="1"/>
</dbReference>
<dbReference type="GO" id="GO:0005634">
    <property type="term" value="C:nucleus"/>
    <property type="evidence" value="ECO:0007669"/>
    <property type="project" value="TreeGrafter"/>
</dbReference>
<protein>
    <recommendedName>
        <fullName evidence="1">Protein kinase domain-containing protein</fullName>
    </recommendedName>
</protein>
<dbReference type="Gene3D" id="3.30.200.20">
    <property type="entry name" value="Phosphorylase Kinase, domain 1"/>
    <property type="match status" value="1"/>
</dbReference>
<evidence type="ECO:0000259" key="1">
    <source>
        <dbReference type="PROSITE" id="PS50011"/>
    </source>
</evidence>
<reference evidence="2" key="2">
    <citation type="submission" date="2021-01" db="EMBL/GenBank/DDBJ databases">
        <authorList>
            <person name="Schikora-Tamarit M.A."/>
        </authorList>
    </citation>
    <scope>NUCLEOTIDE SEQUENCE</scope>
    <source>
        <strain evidence="2">CBS2887</strain>
    </source>
</reference>
<dbReference type="OrthoDB" id="40902at2759"/>
<dbReference type="Proteomes" id="UP000774326">
    <property type="component" value="Unassembled WGS sequence"/>
</dbReference>
<dbReference type="PANTHER" id="PTHR44167">
    <property type="entry name" value="OVARIAN-SPECIFIC SERINE/THREONINE-PROTEIN KINASE LOK-RELATED"/>
    <property type="match status" value="1"/>
</dbReference>
<gene>
    <name evidence="2" type="ORF">WICPIJ_007328</name>
</gene>
<evidence type="ECO:0000313" key="2">
    <source>
        <dbReference type="EMBL" id="KAH3681726.1"/>
    </source>
</evidence>
<dbReference type="PANTHER" id="PTHR44167:SF24">
    <property type="entry name" value="SERINE_THREONINE-PROTEIN KINASE CHK2"/>
    <property type="match status" value="1"/>
</dbReference>
<feature type="domain" description="Protein kinase" evidence="1">
    <location>
        <begin position="133"/>
        <end position="507"/>
    </location>
</feature>